<name>X1RFF7_9ZZZZ</name>
<protein>
    <submittedName>
        <fullName evidence="1">Uncharacterized protein</fullName>
    </submittedName>
</protein>
<evidence type="ECO:0000313" key="1">
    <source>
        <dbReference type="EMBL" id="GAI79437.1"/>
    </source>
</evidence>
<dbReference type="SUPFAM" id="SSF48239">
    <property type="entry name" value="Terpenoid cyclases/Protein prenyltransferases"/>
    <property type="match status" value="1"/>
</dbReference>
<dbReference type="Gene3D" id="2.160.20.10">
    <property type="entry name" value="Single-stranded right-handed beta-helix, Pectin lyase-like"/>
    <property type="match status" value="1"/>
</dbReference>
<reference evidence="1" key="1">
    <citation type="journal article" date="2014" name="Front. Microbiol.">
        <title>High frequency of phylogenetically diverse reductive dehalogenase-homologous genes in deep subseafloor sedimentary metagenomes.</title>
        <authorList>
            <person name="Kawai M."/>
            <person name="Futagami T."/>
            <person name="Toyoda A."/>
            <person name="Takaki Y."/>
            <person name="Nishi S."/>
            <person name="Hori S."/>
            <person name="Arai W."/>
            <person name="Tsubouchi T."/>
            <person name="Morono Y."/>
            <person name="Uchiyama I."/>
            <person name="Ito T."/>
            <person name="Fujiyama A."/>
            <person name="Inagaki F."/>
            <person name="Takami H."/>
        </authorList>
    </citation>
    <scope>NUCLEOTIDE SEQUENCE</scope>
    <source>
        <strain evidence="1">Expedition CK06-06</strain>
    </source>
</reference>
<dbReference type="InterPro" id="IPR011050">
    <property type="entry name" value="Pectin_lyase_fold/virulence"/>
</dbReference>
<proteinExistence type="predicted"/>
<comment type="caution">
    <text evidence="1">The sequence shown here is derived from an EMBL/GenBank/DDBJ whole genome shotgun (WGS) entry which is preliminary data.</text>
</comment>
<dbReference type="InterPro" id="IPR012334">
    <property type="entry name" value="Pectin_lyas_fold"/>
</dbReference>
<feature type="non-terminal residue" evidence="1">
    <location>
        <position position="416"/>
    </location>
</feature>
<dbReference type="AlphaFoldDB" id="X1RFF7"/>
<sequence length="416" mass="44330">MKRKIFSVLLALVLVLSFSLVTAVPVAAVETSSVFQSGGARLVETQNNDGGWDWPLDDDDPNTGSATNTFGPIGIGLAQAYRETNDLAMYAALEKTGVFLLAKTNTFTCWDGYLAFQLDNIFGGTTYTDYVKTNFYDKLVAGTYERNEVTYDTEGYITAAGYAWDLGIGLVSAVSVGIDQSEVDKWITGVKFAIDGLDDSNDPYYPSDLAGGVYGLAYAGVTEFSGDVGGKQMSNVADLAIELASLQMPSGVFREGMELAQDTAYAILALNKFNRSLYLDNINRAGAYLQDAQLETGGWINGEDDIDPNGHVENNEMTAEALWALASAPAPVTIGENGYYTIQAAIDDASPGDTISVAAGTYNENVVIDKTLTLEGAQAGENARGRTGPESIINAQEAEFAVLINGAETVATFDGF</sequence>
<gene>
    <name evidence="1" type="ORF">S12H4_14053</name>
</gene>
<dbReference type="EMBL" id="BARW01006690">
    <property type="protein sequence ID" value="GAI79437.1"/>
    <property type="molecule type" value="Genomic_DNA"/>
</dbReference>
<dbReference type="SUPFAM" id="SSF51126">
    <property type="entry name" value="Pectin lyase-like"/>
    <property type="match status" value="1"/>
</dbReference>
<accession>X1RFF7</accession>
<dbReference type="InterPro" id="IPR008930">
    <property type="entry name" value="Terpenoid_cyclase/PrenylTrfase"/>
</dbReference>
<organism evidence="1">
    <name type="scientific">marine sediment metagenome</name>
    <dbReference type="NCBI Taxonomy" id="412755"/>
    <lineage>
        <taxon>unclassified sequences</taxon>
        <taxon>metagenomes</taxon>
        <taxon>ecological metagenomes</taxon>
    </lineage>
</organism>